<organism evidence="3 4">
    <name type="scientific">Streptomyces hainanensis</name>
    <dbReference type="NCBI Taxonomy" id="402648"/>
    <lineage>
        <taxon>Bacteria</taxon>
        <taxon>Bacillati</taxon>
        <taxon>Actinomycetota</taxon>
        <taxon>Actinomycetes</taxon>
        <taxon>Kitasatosporales</taxon>
        <taxon>Streptomycetaceae</taxon>
        <taxon>Streptomyces</taxon>
    </lineage>
</organism>
<dbReference type="GO" id="GO:0005886">
    <property type="term" value="C:plasma membrane"/>
    <property type="evidence" value="ECO:0007669"/>
    <property type="project" value="TreeGrafter"/>
</dbReference>
<keyword evidence="3" id="KW-0670">Pyruvate</keyword>
<dbReference type="OrthoDB" id="3671213at2"/>
<feature type="domain" description="Mycothiol-dependent maleylpyruvate isomerase metal-binding" evidence="2">
    <location>
        <begin position="7"/>
        <end position="124"/>
    </location>
</feature>
<dbReference type="InterPro" id="IPR034660">
    <property type="entry name" value="DinB/YfiT-like"/>
</dbReference>
<keyword evidence="4" id="KW-1185">Reference proteome</keyword>
<dbReference type="GO" id="GO:0016853">
    <property type="term" value="F:isomerase activity"/>
    <property type="evidence" value="ECO:0007669"/>
    <property type="project" value="UniProtKB-KW"/>
</dbReference>
<accession>A0A4R4T5J4</accession>
<dbReference type="NCBIfam" id="TIGR03083">
    <property type="entry name" value="maleylpyruvate isomerase family mycothiol-dependent enzyme"/>
    <property type="match status" value="1"/>
</dbReference>
<evidence type="ECO:0000313" key="3">
    <source>
        <dbReference type="EMBL" id="TDC70604.1"/>
    </source>
</evidence>
<reference evidence="3 4" key="1">
    <citation type="submission" date="2019-03" db="EMBL/GenBank/DDBJ databases">
        <title>Draft genome sequences of novel Actinobacteria.</title>
        <authorList>
            <person name="Sahin N."/>
            <person name="Ay H."/>
            <person name="Saygin H."/>
        </authorList>
    </citation>
    <scope>NUCLEOTIDE SEQUENCE [LARGE SCALE GENOMIC DNA]</scope>
    <source>
        <strain evidence="3 4">DSM 41900</strain>
    </source>
</reference>
<comment type="caution">
    <text evidence="3">The sequence shown here is derived from an EMBL/GenBank/DDBJ whole genome shotgun (WGS) entry which is preliminary data.</text>
</comment>
<proteinExistence type="predicted"/>
<name>A0A4R4T5J4_9ACTN</name>
<gene>
    <name evidence="3" type="ORF">E1283_24560</name>
</gene>
<dbReference type="InterPro" id="IPR017517">
    <property type="entry name" value="Maleyloyr_isom"/>
</dbReference>
<evidence type="ECO:0000259" key="2">
    <source>
        <dbReference type="Pfam" id="PF11716"/>
    </source>
</evidence>
<dbReference type="EMBL" id="SMKI01000303">
    <property type="protein sequence ID" value="TDC70604.1"/>
    <property type="molecule type" value="Genomic_DNA"/>
</dbReference>
<dbReference type="PANTHER" id="PTHR40758:SF1">
    <property type="entry name" value="CONSERVED PROTEIN"/>
    <property type="match status" value="1"/>
</dbReference>
<dbReference type="Pfam" id="PF11716">
    <property type="entry name" value="MDMPI_N"/>
    <property type="match status" value="1"/>
</dbReference>
<dbReference type="PANTHER" id="PTHR40758">
    <property type="entry name" value="CONSERVED PROTEIN"/>
    <property type="match status" value="1"/>
</dbReference>
<protein>
    <submittedName>
        <fullName evidence="3">Maleylpyruvate isomerase family mycothiol-dependent enzyme</fullName>
    </submittedName>
</protein>
<dbReference type="InterPro" id="IPR024344">
    <property type="entry name" value="MDMPI_metal-binding"/>
</dbReference>
<dbReference type="AlphaFoldDB" id="A0A4R4T5J4"/>
<dbReference type="InterPro" id="IPR010872">
    <property type="entry name" value="MDMPI_C-term_domain"/>
</dbReference>
<dbReference type="GO" id="GO:0046872">
    <property type="term" value="F:metal ion binding"/>
    <property type="evidence" value="ECO:0007669"/>
    <property type="project" value="InterPro"/>
</dbReference>
<evidence type="ECO:0000259" key="1">
    <source>
        <dbReference type="Pfam" id="PF07398"/>
    </source>
</evidence>
<keyword evidence="3" id="KW-0413">Isomerase</keyword>
<dbReference type="SUPFAM" id="SSF109854">
    <property type="entry name" value="DinB/YfiT-like putative metalloenzymes"/>
    <property type="match status" value="1"/>
</dbReference>
<dbReference type="Pfam" id="PF07398">
    <property type="entry name" value="MDMPI_C"/>
    <property type="match status" value="1"/>
</dbReference>
<dbReference type="Proteomes" id="UP000295345">
    <property type="component" value="Unassembled WGS sequence"/>
</dbReference>
<sequence length="230" mass="25573">MDSATYLRHLRRELDAFRRCLDGDLAVPIEHCGDWTLLDLADHLGRDNIWAVAAVVERRGDYESVPAPRERAALVPWFEKGASVLLDVLDTDPATGAWTFHPPHTVGFWQRRRALETLVHRWDAERALGIPGPLDLELVADGIAEVFDTMAPRMIARDRARYPDSALRLVATDTGGSWTYGPGAPVVTLFGPAEDLFLLLWGRLPRDSAGFTWEGDQRAGELILDGPLTP</sequence>
<dbReference type="RefSeq" id="WP_132820318.1">
    <property type="nucleotide sequence ID" value="NZ_SMKI01000303.1"/>
</dbReference>
<feature type="domain" description="MDMPI C-terminal" evidence="1">
    <location>
        <begin position="138"/>
        <end position="219"/>
    </location>
</feature>
<evidence type="ECO:0000313" key="4">
    <source>
        <dbReference type="Proteomes" id="UP000295345"/>
    </source>
</evidence>